<evidence type="ECO:0000256" key="2">
    <source>
        <dbReference type="ARBA" id="ARBA00023163"/>
    </source>
</evidence>
<proteinExistence type="predicted"/>
<dbReference type="Pfam" id="PF04082">
    <property type="entry name" value="Fungal_trans"/>
    <property type="match status" value="1"/>
</dbReference>
<dbReference type="GO" id="GO:0003677">
    <property type="term" value="F:DNA binding"/>
    <property type="evidence" value="ECO:0007669"/>
    <property type="project" value="InterPro"/>
</dbReference>
<dbReference type="GO" id="GO:0008270">
    <property type="term" value="F:zinc ion binding"/>
    <property type="evidence" value="ECO:0007669"/>
    <property type="project" value="InterPro"/>
</dbReference>
<reference evidence="7" key="1">
    <citation type="journal article" date="2015" name="BMC Genomics">
        <title>Genomic and transcriptomic analysis of the endophytic fungus Pestalotiopsis fici reveals its lifestyle and high potential for synthesis of natural products.</title>
        <authorList>
            <person name="Wang X."/>
            <person name="Zhang X."/>
            <person name="Liu L."/>
            <person name="Xiang M."/>
            <person name="Wang W."/>
            <person name="Sun X."/>
            <person name="Che Y."/>
            <person name="Guo L."/>
            <person name="Liu G."/>
            <person name="Guo L."/>
            <person name="Wang C."/>
            <person name="Yin W.B."/>
            <person name="Stadler M."/>
            <person name="Zhang X."/>
            <person name="Liu X."/>
        </authorList>
    </citation>
    <scope>NUCLEOTIDE SEQUENCE [LARGE SCALE GENOMIC DNA]</scope>
    <source>
        <strain evidence="7">W106-1 / CGMCC3.15140</strain>
    </source>
</reference>
<evidence type="ECO:0000313" key="7">
    <source>
        <dbReference type="Proteomes" id="UP000030651"/>
    </source>
</evidence>
<dbReference type="InParanoid" id="W3WQ39"/>
<dbReference type="GO" id="GO:0006351">
    <property type="term" value="P:DNA-templated transcription"/>
    <property type="evidence" value="ECO:0007669"/>
    <property type="project" value="InterPro"/>
</dbReference>
<dbReference type="GeneID" id="19277876"/>
<dbReference type="CDD" id="cd12148">
    <property type="entry name" value="fungal_TF_MHR"/>
    <property type="match status" value="1"/>
</dbReference>
<sequence length="685" mass="76729">MAGITLDSPAAARRRRRRRVPDENRKRAPRAEKSPGDIQSDALKDGPIESPANLEVDTCQASPEGRFSTDGHPTERFMWPRFLSRLRETFSLDSEPEDEQDVIKSIQAQALRSPPIQPAELQRLRKAVDAFPPRPVANFLLSVCIDHGTDSFFYFNQPQFLAEINEFYSDTSSRLRTDSSFICLAHAAFALGSQWTTLERPESSRSSLLTEDSDPGRIFYNQARSLIPDVIDMPCLRAVQAPFVMGVYLLPASAIGSSYVYLGLALRKALALDLHLTSDDATLSEEEQEIRRRIWWSIFSLERSSTVKLNRPRSINSAIITNTFPQPYAPLDKLQKFNNIQHQIADARLMMILDRVAEPSEWPQVLDGSTPFAAELKSWKRSLPDSLKLQNIHPRSSYYRATFHLYTNYYFTWIAMGKVSVVTVVRARLRYHFGRESDPPEIPPHIEALSRSCVKAAKKMLRLFEEIRSTGNLTRFSFTDFQACSIATIVVILAGILQRDGGYEAQVTFGLECLKRMAEGNVTAKMGVSFVEALQSIADEAVQKLQRVKSPDATVLPAILPPSQQSDYNSWATWLSRQNNSTGVTGPTPELLQTSPSEITNPINNTNWTLESNPTGFTTWDGANVLQQLSVPNIPAAGLAQQQGSFEPQSLDSRFLSTMYNDDQAFLMGLTGFDVLGFSGLQDEL</sequence>
<keyword evidence="3" id="KW-0539">Nucleus</keyword>
<dbReference type="Proteomes" id="UP000030651">
    <property type="component" value="Unassembled WGS sequence"/>
</dbReference>
<dbReference type="OMA" id="YYYAWIT"/>
<dbReference type="SMART" id="SM00906">
    <property type="entry name" value="Fungal_trans"/>
    <property type="match status" value="1"/>
</dbReference>
<evidence type="ECO:0000256" key="4">
    <source>
        <dbReference type="SAM" id="MobiDB-lite"/>
    </source>
</evidence>
<feature type="domain" description="Xylanolytic transcriptional activator regulatory" evidence="5">
    <location>
        <begin position="258"/>
        <end position="331"/>
    </location>
</feature>
<evidence type="ECO:0000259" key="5">
    <source>
        <dbReference type="SMART" id="SM00906"/>
    </source>
</evidence>
<dbReference type="eggNOG" id="ENOG502S0WX">
    <property type="taxonomic scope" value="Eukaryota"/>
</dbReference>
<gene>
    <name evidence="6" type="ORF">PFICI_12863</name>
</gene>
<keyword evidence="1" id="KW-0805">Transcription regulation</keyword>
<dbReference type="AlphaFoldDB" id="W3WQ39"/>
<dbReference type="PANTHER" id="PTHR47424:SF6">
    <property type="entry name" value="PROLINE UTILIZATION TRANS-ACTIVATOR"/>
    <property type="match status" value="1"/>
</dbReference>
<feature type="compositionally biased region" description="Basic and acidic residues" evidence="4">
    <location>
        <begin position="20"/>
        <end position="35"/>
    </location>
</feature>
<protein>
    <recommendedName>
        <fullName evidence="5">Xylanolytic transcriptional activator regulatory domain-containing protein</fullName>
    </recommendedName>
</protein>
<dbReference type="RefSeq" id="XP_007839635.1">
    <property type="nucleotide sequence ID" value="XM_007841444.1"/>
</dbReference>
<keyword evidence="7" id="KW-1185">Reference proteome</keyword>
<organism evidence="6 7">
    <name type="scientific">Pestalotiopsis fici (strain W106-1 / CGMCC3.15140)</name>
    <dbReference type="NCBI Taxonomy" id="1229662"/>
    <lineage>
        <taxon>Eukaryota</taxon>
        <taxon>Fungi</taxon>
        <taxon>Dikarya</taxon>
        <taxon>Ascomycota</taxon>
        <taxon>Pezizomycotina</taxon>
        <taxon>Sordariomycetes</taxon>
        <taxon>Xylariomycetidae</taxon>
        <taxon>Amphisphaeriales</taxon>
        <taxon>Sporocadaceae</taxon>
        <taxon>Pestalotiopsis</taxon>
    </lineage>
</organism>
<evidence type="ECO:0000256" key="3">
    <source>
        <dbReference type="ARBA" id="ARBA00023242"/>
    </source>
</evidence>
<dbReference type="InterPro" id="IPR007219">
    <property type="entry name" value="XnlR_reg_dom"/>
</dbReference>
<evidence type="ECO:0000256" key="1">
    <source>
        <dbReference type="ARBA" id="ARBA00023015"/>
    </source>
</evidence>
<name>W3WQ39_PESFW</name>
<dbReference type="PANTHER" id="PTHR47424">
    <property type="entry name" value="REGULATORY PROTEIN GAL4"/>
    <property type="match status" value="1"/>
</dbReference>
<feature type="region of interest" description="Disordered" evidence="4">
    <location>
        <begin position="1"/>
        <end position="51"/>
    </location>
</feature>
<dbReference type="OrthoDB" id="2283488at2759"/>
<accession>W3WQ39</accession>
<dbReference type="InterPro" id="IPR051127">
    <property type="entry name" value="Fungal_SecMet_Regulators"/>
</dbReference>
<dbReference type="HOGENOM" id="CLU_015895_0_0_1"/>
<keyword evidence="2" id="KW-0804">Transcription</keyword>
<dbReference type="EMBL" id="KI912118">
    <property type="protein sequence ID" value="ETS75919.1"/>
    <property type="molecule type" value="Genomic_DNA"/>
</dbReference>
<dbReference type="KEGG" id="pfy:PFICI_12863"/>
<evidence type="ECO:0000313" key="6">
    <source>
        <dbReference type="EMBL" id="ETS75919.1"/>
    </source>
</evidence>